<dbReference type="RefSeq" id="WP_368497555.1">
    <property type="nucleotide sequence ID" value="NZ_CP162511.1"/>
</dbReference>
<dbReference type="EC" id="3.6.4.-" evidence="5"/>
<evidence type="ECO:0000256" key="1">
    <source>
        <dbReference type="ARBA" id="ARBA00022801"/>
    </source>
</evidence>
<dbReference type="PANTHER" id="PTHR10799">
    <property type="entry name" value="SNF2/RAD54 HELICASE FAMILY"/>
    <property type="match status" value="1"/>
</dbReference>
<dbReference type="GO" id="GO:0016787">
    <property type="term" value="F:hydrolase activity"/>
    <property type="evidence" value="ECO:0007669"/>
    <property type="project" value="UniProtKB-KW"/>
</dbReference>
<dbReference type="InterPro" id="IPR000330">
    <property type="entry name" value="SNF2_N"/>
</dbReference>
<evidence type="ECO:0000259" key="4">
    <source>
        <dbReference type="PROSITE" id="PS51194"/>
    </source>
</evidence>
<keyword evidence="5" id="KW-0547">Nucleotide-binding</keyword>
<dbReference type="SUPFAM" id="SSF52540">
    <property type="entry name" value="P-loop containing nucleoside triphosphate hydrolases"/>
    <property type="match status" value="2"/>
</dbReference>
<dbReference type="SMART" id="SM00487">
    <property type="entry name" value="DEXDc"/>
    <property type="match status" value="1"/>
</dbReference>
<name>A0AB39BG68_9MICO</name>
<keyword evidence="1 5" id="KW-0378">Hydrolase</keyword>
<feature type="domain" description="Helicase C-terminal" evidence="4">
    <location>
        <begin position="874"/>
        <end position="1025"/>
    </location>
</feature>
<dbReference type="InterPro" id="IPR027417">
    <property type="entry name" value="P-loop_NTPase"/>
</dbReference>
<evidence type="ECO:0000259" key="3">
    <source>
        <dbReference type="PROSITE" id="PS51192"/>
    </source>
</evidence>
<feature type="domain" description="Helicase ATP-binding" evidence="3">
    <location>
        <begin position="576"/>
        <end position="749"/>
    </location>
</feature>
<dbReference type="InterPro" id="IPR049730">
    <property type="entry name" value="SNF2/RAD54-like_C"/>
</dbReference>
<dbReference type="PROSITE" id="PS51192">
    <property type="entry name" value="HELICASE_ATP_BIND_1"/>
    <property type="match status" value="1"/>
</dbReference>
<dbReference type="Gene3D" id="3.40.50.300">
    <property type="entry name" value="P-loop containing nucleotide triphosphate hydrolases"/>
    <property type="match status" value="1"/>
</dbReference>
<dbReference type="CDD" id="cd18793">
    <property type="entry name" value="SF2_C_SNF"/>
    <property type="match status" value="1"/>
</dbReference>
<reference evidence="5" key="1">
    <citation type="submission" date="2024-05" db="EMBL/GenBank/DDBJ databases">
        <title>Herbiconiux sp. A18JL235.</title>
        <authorList>
            <person name="Zhang G."/>
        </authorList>
    </citation>
    <scope>NUCLEOTIDE SEQUENCE</scope>
    <source>
        <strain evidence="5">A18JL235</strain>
    </source>
</reference>
<dbReference type="EMBL" id="CP162511">
    <property type="protein sequence ID" value="XDI05172.1"/>
    <property type="molecule type" value="Genomic_DNA"/>
</dbReference>
<dbReference type="Gene3D" id="3.40.50.10810">
    <property type="entry name" value="Tandem AAA-ATPase domain"/>
    <property type="match status" value="1"/>
</dbReference>
<keyword evidence="5" id="KW-0067">ATP-binding</keyword>
<proteinExistence type="predicted"/>
<protein>
    <submittedName>
        <fullName evidence="5">DEAD/DEAH box helicase</fullName>
        <ecNumber evidence="5">3.6.4.-</ecNumber>
    </submittedName>
</protein>
<accession>A0AB39BG68</accession>
<evidence type="ECO:0000313" key="5">
    <source>
        <dbReference type="EMBL" id="XDI05172.1"/>
    </source>
</evidence>
<dbReference type="InterPro" id="IPR038718">
    <property type="entry name" value="SNF2-like_sf"/>
</dbReference>
<dbReference type="GO" id="GO:0004386">
    <property type="term" value="F:helicase activity"/>
    <property type="evidence" value="ECO:0007669"/>
    <property type="project" value="UniProtKB-KW"/>
</dbReference>
<dbReference type="AlphaFoldDB" id="A0AB39BG68"/>
<dbReference type="InterPro" id="IPR014001">
    <property type="entry name" value="Helicase_ATP-bd"/>
</dbReference>
<dbReference type="Pfam" id="PF00271">
    <property type="entry name" value="Helicase_C"/>
    <property type="match status" value="1"/>
</dbReference>
<dbReference type="PROSITE" id="PS51194">
    <property type="entry name" value="HELICASE_CTER"/>
    <property type="match status" value="1"/>
</dbReference>
<feature type="region of interest" description="Disordered" evidence="2">
    <location>
        <begin position="24"/>
        <end position="96"/>
    </location>
</feature>
<sequence>MPPYASRPDPRAGWRSVVGSLLSTTDAEGGSAETVTPMGLQFELRSLAPRSHDRWRGPTSATATPDDADSDPGGSIDTSEHANGSAAGRTPDPDELADTLATRAPRRLCVRPVVRSASGSYVKANITWGSFTHQVNRLGLDPSHHRWFAQFAALHRAARPETRPPETDWVTLDEFTSPLLWELLTEAARLGIELVTSSRGGAVEVLVEPATISLDARREQPGAADSALVLHPLVAPGLPGDPDGSPARNAGALGDHGVYLYRLGKRPLLALARLAHPLTDEERGLIGRAPLRVPPADTAQFFDEYYPELQRGIAVTSSDASITLPVVPPPLLVLTARFRPNDVLQLDWDWVGHRDPEAEQRTLADLAIELDAVLTRFPPTVDPLTPSLILRGVDAAAFAEKALPLLEARDDVRVDVIGARPAYREIEGHPEVTLTAVETLKRDWFDLGFVVNINGYVVPFGPLFKALAQGKKKLLMVDKSYLSLDHPAFERLRELLDEADALREWETGPRVSRHRFAVIPAFDDLAEQSPEAAAWRAAVAVLAHRDEGAAVPSTPVPAAIHAELRPYQKAGFDWLALLWRHGLGGVLADDMGLGKTLQTLALIAHAREQTGTGAGSTPGPDTDAAPFLVVAPTSVVANWAAEAARFAPGLVVRTVTATEKASKPLAELARGADVVVTSYALFRLDAVAYGRLPWAALVLDEAQFVKNHLSKLHAAARELDVPFTLAITGTPLENDLMELWALFDLVAPGLFPSATRFAEKFQRPIERGISPAALDTLRRRIRPFLLRRTKDQVAPELPEKQEQLLEVELAPAHRHLYDTVLQRERRKLFGLIDDLDRNRFIVFRSLTLLRLLALDASLIDEGHANIPSSKLDALVEHLGEVLAEGHRALVFSQFTGYLGKVADRLTAEGIRFEYLDGSTTGRPEVISRFREGDAPVFLISLKAGGFGLTLTEADYVYLLDPWWNPASENQAIDRTHRIGQTRPVNVYRLVAPGTIEEKVMALKEHKAKLFDAVLDDDELFSRALTADDIRQLLS</sequence>
<dbReference type="SMART" id="SM00490">
    <property type="entry name" value="HELICc"/>
    <property type="match status" value="1"/>
</dbReference>
<dbReference type="InterPro" id="IPR001650">
    <property type="entry name" value="Helicase_C-like"/>
</dbReference>
<evidence type="ECO:0000256" key="2">
    <source>
        <dbReference type="SAM" id="MobiDB-lite"/>
    </source>
</evidence>
<keyword evidence="5" id="KW-0347">Helicase</keyword>
<dbReference type="Pfam" id="PF00176">
    <property type="entry name" value="SNF2-rel_dom"/>
    <property type="match status" value="1"/>
</dbReference>
<gene>
    <name evidence="5" type="ORF">ABFY20_17915</name>
</gene>
<organism evidence="5">
    <name type="scientific">Herbiconiux sp. A18JL235</name>
    <dbReference type="NCBI Taxonomy" id="3152363"/>
    <lineage>
        <taxon>Bacteria</taxon>
        <taxon>Bacillati</taxon>
        <taxon>Actinomycetota</taxon>
        <taxon>Actinomycetes</taxon>
        <taxon>Micrococcales</taxon>
        <taxon>Microbacteriaceae</taxon>
        <taxon>Herbiconiux</taxon>
    </lineage>
</organism>
<dbReference type="GO" id="GO:0005524">
    <property type="term" value="F:ATP binding"/>
    <property type="evidence" value="ECO:0007669"/>
    <property type="project" value="InterPro"/>
</dbReference>
<feature type="compositionally biased region" description="Low complexity" evidence="2">
    <location>
        <begin position="57"/>
        <end position="75"/>
    </location>
</feature>